<dbReference type="PROSITE" id="PS00893">
    <property type="entry name" value="NUDIX_BOX"/>
    <property type="match status" value="1"/>
</dbReference>
<dbReference type="PROSITE" id="PS51462">
    <property type="entry name" value="NUDIX"/>
    <property type="match status" value="1"/>
</dbReference>
<dbReference type="PANTHER" id="PTHR43046">
    <property type="entry name" value="GDP-MANNOSE MANNOSYL HYDROLASE"/>
    <property type="match status" value="1"/>
</dbReference>
<dbReference type="PROSITE" id="PS51186">
    <property type="entry name" value="GNAT"/>
    <property type="match status" value="1"/>
</dbReference>
<dbReference type="InterPro" id="IPR000182">
    <property type="entry name" value="GNAT_dom"/>
</dbReference>
<dbReference type="InterPro" id="IPR020476">
    <property type="entry name" value="Nudix_hydrolase"/>
</dbReference>
<comment type="similarity">
    <text evidence="2 5">Belongs to the Nudix hydrolase family.</text>
</comment>
<keyword evidence="3 5" id="KW-0378">Hydrolase</keyword>
<dbReference type="CDD" id="cd18876">
    <property type="entry name" value="NUDIX_Hydrolase"/>
    <property type="match status" value="1"/>
</dbReference>
<sequence length="306" mass="33844">MPETAADDDPRLRALLTDGDVGLRVIEDDDGSGDHAFAVIWEGEQVGRVEVIDDESGDADLIWTVVAEYREVGIVERALRLAVGWTFETLDVHRIEARVDESDRAAVRAALRAGLRKEGVARGALAGPGDRRETMVLARLRTDPAPDSRDGFIALLDSSLPTKRAIAQGVLRDSHGRVLLCELTYKAEWDLPGGVVDPSESPAQCVRREVREELGIDVEVRGLLAVNWLPPWRGWTDATVFVFDLGVAPDDLIARTTLERREIRSLHFADEEEWEERVAPYNQRLLAFLAVHAGPTAYLEDGLPAL</sequence>
<dbReference type="PANTHER" id="PTHR43046:SF12">
    <property type="entry name" value="GDP-MANNOSE MANNOSYL HYDROLASE"/>
    <property type="match status" value="1"/>
</dbReference>
<keyword evidence="8" id="KW-0808">Transferase</keyword>
<evidence type="ECO:0000313" key="8">
    <source>
        <dbReference type="EMBL" id="NYG06283.1"/>
    </source>
</evidence>
<dbReference type="GO" id="GO:0016787">
    <property type="term" value="F:hydrolase activity"/>
    <property type="evidence" value="ECO:0007669"/>
    <property type="project" value="UniProtKB-KW"/>
</dbReference>
<dbReference type="RefSeq" id="WP_179420793.1">
    <property type="nucleotide sequence ID" value="NZ_JACCAB010000001.1"/>
</dbReference>
<feature type="domain" description="N-acetyltransferase" evidence="6">
    <location>
        <begin position="1"/>
        <end position="143"/>
    </location>
</feature>
<dbReference type="SUPFAM" id="SSF55811">
    <property type="entry name" value="Nudix"/>
    <property type="match status" value="1"/>
</dbReference>
<dbReference type="PRINTS" id="PR00502">
    <property type="entry name" value="NUDIXFAMILY"/>
</dbReference>
<evidence type="ECO:0000313" key="9">
    <source>
        <dbReference type="Proteomes" id="UP000573599"/>
    </source>
</evidence>
<dbReference type="Pfam" id="PF13302">
    <property type="entry name" value="Acetyltransf_3"/>
    <property type="match status" value="1"/>
</dbReference>
<protein>
    <submittedName>
        <fullName evidence="8">RimJ/RimL family protein N-acetyltransferase/ADP-ribose pyrophosphatase YjhB (NUDIX family)</fullName>
    </submittedName>
</protein>
<reference evidence="8 9" key="1">
    <citation type="submission" date="2020-07" db="EMBL/GenBank/DDBJ databases">
        <title>Sequencing the genomes of 1000 actinobacteria strains.</title>
        <authorList>
            <person name="Klenk H.-P."/>
        </authorList>
    </citation>
    <scope>NUCLEOTIDE SEQUENCE [LARGE SCALE GENOMIC DNA]</scope>
    <source>
        <strain evidence="8 9">DSM 23987</strain>
    </source>
</reference>
<evidence type="ECO:0000256" key="1">
    <source>
        <dbReference type="ARBA" id="ARBA00001946"/>
    </source>
</evidence>
<feature type="domain" description="Nudix hydrolase" evidence="7">
    <location>
        <begin position="161"/>
        <end position="291"/>
    </location>
</feature>
<evidence type="ECO:0000256" key="2">
    <source>
        <dbReference type="ARBA" id="ARBA00005582"/>
    </source>
</evidence>
<dbReference type="AlphaFoldDB" id="A0A852WB14"/>
<dbReference type="Gene3D" id="3.90.79.10">
    <property type="entry name" value="Nucleoside Triphosphate Pyrophosphohydrolase"/>
    <property type="match status" value="1"/>
</dbReference>
<proteinExistence type="inferred from homology"/>
<dbReference type="InterPro" id="IPR000086">
    <property type="entry name" value="NUDIX_hydrolase_dom"/>
</dbReference>
<comment type="caution">
    <text evidence="8">The sequence shown here is derived from an EMBL/GenBank/DDBJ whole genome shotgun (WGS) entry which is preliminary data.</text>
</comment>
<dbReference type="GO" id="GO:0016747">
    <property type="term" value="F:acyltransferase activity, transferring groups other than amino-acyl groups"/>
    <property type="evidence" value="ECO:0007669"/>
    <property type="project" value="InterPro"/>
</dbReference>
<dbReference type="Proteomes" id="UP000573599">
    <property type="component" value="Unassembled WGS sequence"/>
</dbReference>
<dbReference type="Pfam" id="PF00293">
    <property type="entry name" value="NUDIX"/>
    <property type="match status" value="1"/>
</dbReference>
<comment type="cofactor">
    <cofactor evidence="1">
        <name>Mg(2+)</name>
        <dbReference type="ChEBI" id="CHEBI:18420"/>
    </cofactor>
</comment>
<accession>A0A852WB14</accession>
<keyword evidence="4" id="KW-0460">Magnesium</keyword>
<dbReference type="SUPFAM" id="SSF55729">
    <property type="entry name" value="Acyl-CoA N-acyltransferases (Nat)"/>
    <property type="match status" value="1"/>
</dbReference>
<dbReference type="Gene3D" id="3.40.630.30">
    <property type="match status" value="1"/>
</dbReference>
<evidence type="ECO:0000259" key="6">
    <source>
        <dbReference type="PROSITE" id="PS51186"/>
    </source>
</evidence>
<evidence type="ECO:0000259" key="7">
    <source>
        <dbReference type="PROSITE" id="PS51462"/>
    </source>
</evidence>
<dbReference type="InterPro" id="IPR015797">
    <property type="entry name" value="NUDIX_hydrolase-like_dom_sf"/>
</dbReference>
<keyword evidence="9" id="KW-1185">Reference proteome</keyword>
<dbReference type="InterPro" id="IPR016181">
    <property type="entry name" value="Acyl_CoA_acyltransferase"/>
</dbReference>
<organism evidence="8 9">
    <name type="scientific">Pedococcus badiiscoriae</name>
    <dbReference type="NCBI Taxonomy" id="642776"/>
    <lineage>
        <taxon>Bacteria</taxon>
        <taxon>Bacillati</taxon>
        <taxon>Actinomycetota</taxon>
        <taxon>Actinomycetes</taxon>
        <taxon>Micrococcales</taxon>
        <taxon>Intrasporangiaceae</taxon>
        <taxon>Pedococcus</taxon>
    </lineage>
</organism>
<evidence type="ECO:0000256" key="5">
    <source>
        <dbReference type="RuleBase" id="RU003476"/>
    </source>
</evidence>
<name>A0A852WB14_9MICO</name>
<dbReference type="EMBL" id="JACCAB010000001">
    <property type="protein sequence ID" value="NYG06283.1"/>
    <property type="molecule type" value="Genomic_DNA"/>
</dbReference>
<gene>
    <name evidence="8" type="ORF">BJ986_000770</name>
</gene>
<evidence type="ECO:0000256" key="4">
    <source>
        <dbReference type="ARBA" id="ARBA00022842"/>
    </source>
</evidence>
<dbReference type="InterPro" id="IPR020084">
    <property type="entry name" value="NUDIX_hydrolase_CS"/>
</dbReference>
<evidence type="ECO:0000256" key="3">
    <source>
        <dbReference type="ARBA" id="ARBA00022801"/>
    </source>
</evidence>